<dbReference type="EMBL" id="WMEY01000001">
    <property type="protein sequence ID" value="MYL61784.1"/>
    <property type="molecule type" value="Genomic_DNA"/>
</dbReference>
<dbReference type="RefSeq" id="WP_160917740.1">
    <property type="nucleotide sequence ID" value="NZ_WMEY01000001.1"/>
</dbReference>
<keyword evidence="2" id="KW-0805">Transcription regulation</keyword>
<dbReference type="InterPro" id="IPR039425">
    <property type="entry name" value="RNA_pol_sigma-70-like"/>
</dbReference>
<evidence type="ECO:0000259" key="5">
    <source>
        <dbReference type="Pfam" id="PF04542"/>
    </source>
</evidence>
<organism evidence="7 8">
    <name type="scientific">Guptibacillus hwajinpoensis</name>
    <dbReference type="NCBI Taxonomy" id="208199"/>
    <lineage>
        <taxon>Bacteria</taxon>
        <taxon>Bacillati</taxon>
        <taxon>Bacillota</taxon>
        <taxon>Bacilli</taxon>
        <taxon>Bacillales</taxon>
        <taxon>Guptibacillaceae</taxon>
        <taxon>Guptibacillus</taxon>
    </lineage>
</organism>
<dbReference type="Pfam" id="PF08281">
    <property type="entry name" value="Sigma70_r4_2"/>
    <property type="match status" value="1"/>
</dbReference>
<dbReference type="GO" id="GO:0016987">
    <property type="term" value="F:sigma factor activity"/>
    <property type="evidence" value="ECO:0007669"/>
    <property type="project" value="UniProtKB-KW"/>
</dbReference>
<protein>
    <submittedName>
        <fullName evidence="7">Sigma-70 family RNA polymerase sigma factor</fullName>
    </submittedName>
</protein>
<dbReference type="GO" id="GO:0003677">
    <property type="term" value="F:DNA binding"/>
    <property type="evidence" value="ECO:0007669"/>
    <property type="project" value="InterPro"/>
</dbReference>
<dbReference type="PANTHER" id="PTHR43133:SF51">
    <property type="entry name" value="RNA POLYMERASE SIGMA FACTOR"/>
    <property type="match status" value="1"/>
</dbReference>
<dbReference type="SUPFAM" id="SSF88659">
    <property type="entry name" value="Sigma3 and sigma4 domains of RNA polymerase sigma factors"/>
    <property type="match status" value="1"/>
</dbReference>
<keyword evidence="3" id="KW-0731">Sigma factor</keyword>
<dbReference type="GO" id="GO:0006352">
    <property type="term" value="P:DNA-templated transcription initiation"/>
    <property type="evidence" value="ECO:0007669"/>
    <property type="project" value="InterPro"/>
</dbReference>
<evidence type="ECO:0000256" key="2">
    <source>
        <dbReference type="ARBA" id="ARBA00023015"/>
    </source>
</evidence>
<comment type="similarity">
    <text evidence="1">Belongs to the sigma-70 factor family. ECF subfamily.</text>
</comment>
<dbReference type="InterPro" id="IPR007627">
    <property type="entry name" value="RNA_pol_sigma70_r2"/>
</dbReference>
<dbReference type="Gene3D" id="1.10.1740.10">
    <property type="match status" value="1"/>
</dbReference>
<proteinExistence type="inferred from homology"/>
<dbReference type="InterPro" id="IPR036388">
    <property type="entry name" value="WH-like_DNA-bd_sf"/>
</dbReference>
<dbReference type="SUPFAM" id="SSF88946">
    <property type="entry name" value="Sigma2 domain of RNA polymerase sigma factors"/>
    <property type="match status" value="1"/>
</dbReference>
<dbReference type="CDD" id="cd06171">
    <property type="entry name" value="Sigma70_r4"/>
    <property type="match status" value="1"/>
</dbReference>
<feature type="domain" description="RNA polymerase sigma factor 70 region 4 type 2" evidence="6">
    <location>
        <begin position="120"/>
        <end position="171"/>
    </location>
</feature>
<accession>A0A845EQ03</accession>
<dbReference type="Proteomes" id="UP000447833">
    <property type="component" value="Unassembled WGS sequence"/>
</dbReference>
<dbReference type="InterPro" id="IPR013325">
    <property type="entry name" value="RNA_pol_sigma_r2"/>
</dbReference>
<dbReference type="Pfam" id="PF04542">
    <property type="entry name" value="Sigma70_r2"/>
    <property type="match status" value="1"/>
</dbReference>
<dbReference type="AlphaFoldDB" id="A0A845EQ03"/>
<dbReference type="InterPro" id="IPR013324">
    <property type="entry name" value="RNA_pol_sigma_r3/r4-like"/>
</dbReference>
<dbReference type="Gene3D" id="1.10.10.10">
    <property type="entry name" value="Winged helix-like DNA-binding domain superfamily/Winged helix DNA-binding domain"/>
    <property type="match status" value="1"/>
</dbReference>
<name>A0A845EQ03_9BACL</name>
<dbReference type="InterPro" id="IPR013249">
    <property type="entry name" value="RNA_pol_sigma70_r4_t2"/>
</dbReference>
<keyword evidence="4" id="KW-0804">Transcription</keyword>
<dbReference type="NCBIfam" id="TIGR02937">
    <property type="entry name" value="sigma70-ECF"/>
    <property type="match status" value="1"/>
</dbReference>
<comment type="caution">
    <text evidence="7">The sequence shown here is derived from an EMBL/GenBank/DDBJ whole genome shotgun (WGS) entry which is preliminary data.</text>
</comment>
<feature type="domain" description="RNA polymerase sigma-70 region 2" evidence="5">
    <location>
        <begin position="22"/>
        <end position="86"/>
    </location>
</feature>
<dbReference type="InterPro" id="IPR014284">
    <property type="entry name" value="RNA_pol_sigma-70_dom"/>
</dbReference>
<evidence type="ECO:0000259" key="6">
    <source>
        <dbReference type="Pfam" id="PF08281"/>
    </source>
</evidence>
<gene>
    <name evidence="7" type="ORF">GLW07_00305</name>
</gene>
<sequence length="186" mass="22011">MTDEELVLAMTRGNQAAFEAFVHRYHGPLLGYLERMLRDRKKAEDVVQDTFLKLIKQLKSNKIPEKIKPWLYQVATNQCRDYWKSAGFKSEKQILDYIPDQPDKEPSVVELFERQESRVEFLKKLDTLSETQREIVYLRFYQELKYQEIAETLELPLGTVKSNLFHALKKLKASLARKEEVNHAKY</sequence>
<evidence type="ECO:0000313" key="8">
    <source>
        <dbReference type="Proteomes" id="UP000447833"/>
    </source>
</evidence>
<evidence type="ECO:0000313" key="7">
    <source>
        <dbReference type="EMBL" id="MYL61784.1"/>
    </source>
</evidence>
<dbReference type="PANTHER" id="PTHR43133">
    <property type="entry name" value="RNA POLYMERASE ECF-TYPE SIGMA FACTO"/>
    <property type="match status" value="1"/>
</dbReference>
<evidence type="ECO:0000256" key="4">
    <source>
        <dbReference type="ARBA" id="ARBA00023163"/>
    </source>
</evidence>
<reference evidence="7 8" key="1">
    <citation type="submission" date="2019-11" db="EMBL/GenBank/DDBJ databases">
        <title>Genome sequences of 17 halophilic strains isolated from different environments.</title>
        <authorList>
            <person name="Furrow R.E."/>
        </authorList>
    </citation>
    <scope>NUCLEOTIDE SEQUENCE [LARGE SCALE GENOMIC DNA]</scope>
    <source>
        <strain evidence="7 8">22506_14_FS</strain>
    </source>
</reference>
<evidence type="ECO:0000256" key="1">
    <source>
        <dbReference type="ARBA" id="ARBA00010641"/>
    </source>
</evidence>
<evidence type="ECO:0000256" key="3">
    <source>
        <dbReference type="ARBA" id="ARBA00023082"/>
    </source>
</evidence>